<evidence type="ECO:0000313" key="4">
    <source>
        <dbReference type="EMBL" id="GCL63766.1"/>
    </source>
</evidence>
<accession>A0A480AS47</accession>
<sequence>MLDPDDTAMRSRGSILTVDDCATTRALLGVLLESLGYSVQAVDNGSDALEAASRQAFDAIVLDVEMPGLDGMAVGRALRQNPRTAGAKIAMHTGLDEAQVRAGFSGYDAFVSKAASPRLLCERVDGLVHGTVAAQPAA</sequence>
<dbReference type="InterPro" id="IPR050595">
    <property type="entry name" value="Bact_response_regulator"/>
</dbReference>
<reference evidence="5" key="1">
    <citation type="submission" date="2019-03" db="EMBL/GenBank/DDBJ databases">
        <title>Aquabacterium pictum sp.nov., the first bacteriochlorophyll a-containing freshwater bacterium in the genus Aquabacterium of the class Betaproteobacteria.</title>
        <authorList>
            <person name="Hirose S."/>
            <person name="Tank M."/>
            <person name="Hara E."/>
            <person name="Tamaki H."/>
            <person name="Takaichi S."/>
            <person name="Haruta S."/>
            <person name="Hanada S."/>
        </authorList>
    </citation>
    <scope>NUCLEOTIDE SEQUENCE [LARGE SCALE GENOMIC DNA]</scope>
    <source>
        <strain evidence="5">W35</strain>
    </source>
</reference>
<gene>
    <name evidence="4" type="ORF">AQPW35_28470</name>
</gene>
<evidence type="ECO:0000256" key="2">
    <source>
        <dbReference type="PROSITE-ProRule" id="PRU00169"/>
    </source>
</evidence>
<name>A0A480AS47_9BURK</name>
<dbReference type="PROSITE" id="PS50110">
    <property type="entry name" value="RESPONSE_REGULATORY"/>
    <property type="match status" value="1"/>
</dbReference>
<comment type="caution">
    <text evidence="4">The sequence shown here is derived from an EMBL/GenBank/DDBJ whole genome shotgun (WGS) entry which is preliminary data.</text>
</comment>
<dbReference type="InterPro" id="IPR001789">
    <property type="entry name" value="Sig_transdc_resp-reg_receiver"/>
</dbReference>
<dbReference type="InterPro" id="IPR011006">
    <property type="entry name" value="CheY-like_superfamily"/>
</dbReference>
<dbReference type="Gene3D" id="3.40.50.2300">
    <property type="match status" value="1"/>
</dbReference>
<dbReference type="OrthoDB" id="9800897at2"/>
<protein>
    <recommendedName>
        <fullName evidence="3">Response regulatory domain-containing protein</fullName>
    </recommendedName>
</protein>
<keyword evidence="5" id="KW-1185">Reference proteome</keyword>
<dbReference type="Proteomes" id="UP000301751">
    <property type="component" value="Unassembled WGS sequence"/>
</dbReference>
<dbReference type="EMBL" id="BJCL01000007">
    <property type="protein sequence ID" value="GCL63766.1"/>
    <property type="molecule type" value="Genomic_DNA"/>
</dbReference>
<feature type="modified residue" description="4-aspartylphosphate" evidence="2">
    <location>
        <position position="63"/>
    </location>
</feature>
<dbReference type="AlphaFoldDB" id="A0A480AS47"/>
<keyword evidence="1 2" id="KW-0597">Phosphoprotein</keyword>
<evidence type="ECO:0000256" key="1">
    <source>
        <dbReference type="ARBA" id="ARBA00022553"/>
    </source>
</evidence>
<dbReference type="PANTHER" id="PTHR44591">
    <property type="entry name" value="STRESS RESPONSE REGULATOR PROTEIN 1"/>
    <property type="match status" value="1"/>
</dbReference>
<dbReference type="GO" id="GO:0000160">
    <property type="term" value="P:phosphorelay signal transduction system"/>
    <property type="evidence" value="ECO:0007669"/>
    <property type="project" value="InterPro"/>
</dbReference>
<organism evidence="4 5">
    <name type="scientific">Pseudaquabacterium pictum</name>
    <dbReference type="NCBI Taxonomy" id="2315236"/>
    <lineage>
        <taxon>Bacteria</taxon>
        <taxon>Pseudomonadati</taxon>
        <taxon>Pseudomonadota</taxon>
        <taxon>Betaproteobacteria</taxon>
        <taxon>Burkholderiales</taxon>
        <taxon>Sphaerotilaceae</taxon>
        <taxon>Pseudaquabacterium</taxon>
    </lineage>
</organism>
<evidence type="ECO:0000259" key="3">
    <source>
        <dbReference type="PROSITE" id="PS50110"/>
    </source>
</evidence>
<feature type="domain" description="Response regulatory" evidence="3">
    <location>
        <begin position="14"/>
        <end position="128"/>
    </location>
</feature>
<dbReference type="SMART" id="SM00448">
    <property type="entry name" value="REC"/>
    <property type="match status" value="1"/>
</dbReference>
<evidence type="ECO:0000313" key="5">
    <source>
        <dbReference type="Proteomes" id="UP000301751"/>
    </source>
</evidence>
<dbReference type="Pfam" id="PF00072">
    <property type="entry name" value="Response_reg"/>
    <property type="match status" value="1"/>
</dbReference>
<dbReference type="PANTHER" id="PTHR44591:SF3">
    <property type="entry name" value="RESPONSE REGULATORY DOMAIN-CONTAINING PROTEIN"/>
    <property type="match status" value="1"/>
</dbReference>
<dbReference type="SUPFAM" id="SSF52172">
    <property type="entry name" value="CheY-like"/>
    <property type="match status" value="1"/>
</dbReference>
<proteinExistence type="predicted"/>